<gene>
    <name evidence="2" type="ORF">ENSA7_66340</name>
</gene>
<protein>
    <submittedName>
        <fullName evidence="2">Uncharacterized protein</fullName>
    </submittedName>
</protein>
<evidence type="ECO:0000256" key="1">
    <source>
        <dbReference type="SAM" id="MobiDB-lite"/>
    </source>
</evidence>
<name>A0A2S9XYI7_9BACT</name>
<dbReference type="EMBL" id="PVNL01000127">
    <property type="protein sequence ID" value="PRP97922.1"/>
    <property type="molecule type" value="Genomic_DNA"/>
</dbReference>
<feature type="compositionally biased region" description="Polar residues" evidence="1">
    <location>
        <begin position="1"/>
        <end position="13"/>
    </location>
</feature>
<dbReference type="Proteomes" id="UP000238823">
    <property type="component" value="Unassembled WGS sequence"/>
</dbReference>
<reference evidence="2 3" key="1">
    <citation type="submission" date="2018-03" db="EMBL/GenBank/DDBJ databases">
        <title>Draft Genome Sequences of the Obligatory Marine Myxobacteria Enhygromyxa salina SWB007.</title>
        <authorList>
            <person name="Poehlein A."/>
            <person name="Moghaddam J.A."/>
            <person name="Harms H."/>
            <person name="Alanjari M."/>
            <person name="Koenig G.M."/>
            <person name="Daniel R."/>
            <person name="Schaeberle T.F."/>
        </authorList>
    </citation>
    <scope>NUCLEOTIDE SEQUENCE [LARGE SCALE GENOMIC DNA]</scope>
    <source>
        <strain evidence="2 3">SWB007</strain>
    </source>
</reference>
<dbReference type="AlphaFoldDB" id="A0A2S9XYI7"/>
<organism evidence="2 3">
    <name type="scientific">Enhygromyxa salina</name>
    <dbReference type="NCBI Taxonomy" id="215803"/>
    <lineage>
        <taxon>Bacteria</taxon>
        <taxon>Pseudomonadati</taxon>
        <taxon>Myxococcota</taxon>
        <taxon>Polyangia</taxon>
        <taxon>Nannocystales</taxon>
        <taxon>Nannocystaceae</taxon>
        <taxon>Enhygromyxa</taxon>
    </lineage>
</organism>
<feature type="region of interest" description="Disordered" evidence="1">
    <location>
        <begin position="1"/>
        <end position="47"/>
    </location>
</feature>
<comment type="caution">
    <text evidence="2">The sequence shown here is derived from an EMBL/GenBank/DDBJ whole genome shotgun (WGS) entry which is preliminary data.</text>
</comment>
<accession>A0A2S9XYI7</accession>
<evidence type="ECO:0000313" key="2">
    <source>
        <dbReference type="EMBL" id="PRP97922.1"/>
    </source>
</evidence>
<evidence type="ECO:0000313" key="3">
    <source>
        <dbReference type="Proteomes" id="UP000238823"/>
    </source>
</evidence>
<sequence>MSKHTVVSASSVSPGPKPGSRAIDDKKLVSARWGTRTPLGRPVEPEV</sequence>
<proteinExistence type="predicted"/>